<dbReference type="VEuPathDB" id="FungiDB:PAAG_11832"/>
<dbReference type="GeneID" id="26970697"/>
<protein>
    <submittedName>
        <fullName evidence="1">Uncharacterized protein</fullName>
    </submittedName>
</protein>
<proteinExistence type="predicted"/>
<evidence type="ECO:0000313" key="2">
    <source>
        <dbReference type="Proteomes" id="UP000002059"/>
    </source>
</evidence>
<evidence type="ECO:0000313" key="1">
    <source>
        <dbReference type="EMBL" id="KGQ01482.1"/>
    </source>
</evidence>
<sequence>MPVLLPVFVSYHREVPMVDRRKISFVGREVSKTVFRILAPSSIFHVLYGSLFLPQTHSAISSRKTPQREQFSFINSDERDHSTPLTPRVEKLQLRCASWSLAIVHNPHYFLDFPALPIYYTPMINSTHASIREEMFSAAS</sequence>
<reference evidence="1 2" key="1">
    <citation type="journal article" date="2011" name="PLoS Genet.">
        <title>Comparative genomic analysis of human fungal pathogens causing paracoccidioidomycosis.</title>
        <authorList>
            <person name="Desjardins C.A."/>
            <person name="Champion M.D."/>
            <person name="Holder J.W."/>
            <person name="Muszewska A."/>
            <person name="Goldberg J."/>
            <person name="Bailao A.M."/>
            <person name="Brigido M.M."/>
            <person name="Ferreira M.E."/>
            <person name="Garcia A.M."/>
            <person name="Grynberg M."/>
            <person name="Gujja S."/>
            <person name="Heiman D.I."/>
            <person name="Henn M.R."/>
            <person name="Kodira C.D."/>
            <person name="Leon-Narvaez H."/>
            <person name="Longo L.V."/>
            <person name="Ma L.J."/>
            <person name="Malavazi I."/>
            <person name="Matsuo A.L."/>
            <person name="Morais F.V."/>
            <person name="Pereira M."/>
            <person name="Rodriguez-Brito S."/>
            <person name="Sakthikumar S."/>
            <person name="Salem-Izacc S.M."/>
            <person name="Sykes S.M."/>
            <person name="Teixeira M.M."/>
            <person name="Vallejo M.C."/>
            <person name="Walter M.E."/>
            <person name="Yandava C."/>
            <person name="Young S."/>
            <person name="Zeng Q."/>
            <person name="Zucker J."/>
            <person name="Felipe M.S."/>
            <person name="Goldman G.H."/>
            <person name="Haas B.J."/>
            <person name="McEwen J.G."/>
            <person name="Nino-Vega G."/>
            <person name="Puccia R."/>
            <person name="San-Blas G."/>
            <person name="Soares C.M."/>
            <person name="Birren B.W."/>
            <person name="Cuomo C.A."/>
        </authorList>
    </citation>
    <scope>NUCLEOTIDE SEQUENCE [LARGE SCALE GENOMIC DNA]</scope>
    <source>
        <strain evidence="2">ATCC MYA-826 / Pb01</strain>
    </source>
</reference>
<dbReference type="EMBL" id="KN294001">
    <property type="protein sequence ID" value="KGQ01482.1"/>
    <property type="molecule type" value="Genomic_DNA"/>
</dbReference>
<organism evidence="1 2">
    <name type="scientific">Paracoccidioides lutzii (strain ATCC MYA-826 / Pb01)</name>
    <name type="common">Paracoccidioides brasiliensis</name>
    <dbReference type="NCBI Taxonomy" id="502779"/>
    <lineage>
        <taxon>Eukaryota</taxon>
        <taxon>Fungi</taxon>
        <taxon>Dikarya</taxon>
        <taxon>Ascomycota</taxon>
        <taxon>Pezizomycotina</taxon>
        <taxon>Eurotiomycetes</taxon>
        <taxon>Eurotiomycetidae</taxon>
        <taxon>Onygenales</taxon>
        <taxon>Ajellomycetaceae</taxon>
        <taxon>Paracoccidioides</taxon>
    </lineage>
</organism>
<dbReference type="OrthoDB" id="10475910at2759"/>
<gene>
    <name evidence="1" type="ORF">PAAG_11832</name>
</gene>
<keyword evidence="2" id="KW-1185">Reference proteome</keyword>
<dbReference type="KEGG" id="pbl:PAAG_11832"/>
<dbReference type="Proteomes" id="UP000002059">
    <property type="component" value="Partially assembled WGS sequence"/>
</dbReference>
<dbReference type="HOGENOM" id="CLU_1835756_0_0_1"/>
<accession>A0A0A2V539</accession>
<dbReference type="RefSeq" id="XP_015703003.1">
    <property type="nucleotide sequence ID" value="XM_015847411.1"/>
</dbReference>
<dbReference type="AlphaFoldDB" id="A0A0A2V539"/>
<name>A0A0A2V539_PARBA</name>